<evidence type="ECO:0008006" key="4">
    <source>
        <dbReference type="Google" id="ProtNLM"/>
    </source>
</evidence>
<feature type="chain" id="PRO_5041465155" description="Secreted peptide" evidence="1">
    <location>
        <begin position="24"/>
        <end position="64"/>
    </location>
</feature>
<proteinExistence type="predicted"/>
<comment type="caution">
    <text evidence="2">The sequence shown here is derived from an EMBL/GenBank/DDBJ whole genome shotgun (WGS) entry which is preliminary data.</text>
</comment>
<dbReference type="Proteomes" id="UP001055111">
    <property type="component" value="Unassembled WGS sequence"/>
</dbReference>
<dbReference type="EMBL" id="BPUS01000002">
    <property type="protein sequence ID" value="GJH24346.1"/>
    <property type="molecule type" value="Genomic_DNA"/>
</dbReference>
<name>A0AA37MNN8_9BURK</name>
<evidence type="ECO:0000256" key="1">
    <source>
        <dbReference type="SAM" id="SignalP"/>
    </source>
</evidence>
<evidence type="ECO:0000313" key="3">
    <source>
        <dbReference type="Proteomes" id="UP001055111"/>
    </source>
</evidence>
<dbReference type="AlphaFoldDB" id="A0AA37MNN8"/>
<dbReference type="RefSeq" id="WP_238211465.1">
    <property type="nucleotide sequence ID" value="NZ_BPUS01000002.1"/>
</dbReference>
<evidence type="ECO:0000313" key="2">
    <source>
        <dbReference type="EMBL" id="GJH24346.1"/>
    </source>
</evidence>
<gene>
    <name evidence="2" type="ORF">CBA19CS42_07540</name>
</gene>
<organism evidence="2 3">
    <name type="scientific">Caballeronia novacaledonica</name>
    <dbReference type="NCBI Taxonomy" id="1544861"/>
    <lineage>
        <taxon>Bacteria</taxon>
        <taxon>Pseudomonadati</taxon>
        <taxon>Pseudomonadota</taxon>
        <taxon>Betaproteobacteria</taxon>
        <taxon>Burkholderiales</taxon>
        <taxon>Burkholderiaceae</taxon>
        <taxon>Caballeronia</taxon>
    </lineage>
</organism>
<sequence>MAVVTAVAATAAVAAVTAAVNQAAQCKEEPMSLPGHRFFFFEAPDRRPILIPTTIGGIIATRAN</sequence>
<reference evidence="2" key="1">
    <citation type="submission" date="2022-09" db="EMBL/GenBank/DDBJ databases">
        <title>Isolation and characterization of 3-chlorobenzoate degrading bacteria from soils in Shizuoka.</title>
        <authorList>
            <person name="Ifat A."/>
            <person name="Ogawa N."/>
            <person name="Kimbara K."/>
            <person name="Moriuchi R."/>
            <person name="Dohra H."/>
            <person name="Shintani M."/>
        </authorList>
    </citation>
    <scope>NUCLEOTIDE SEQUENCE</scope>
    <source>
        <strain evidence="2">19CS4-2</strain>
    </source>
</reference>
<protein>
    <recommendedName>
        <fullName evidence="4">Secreted peptide</fullName>
    </recommendedName>
</protein>
<accession>A0AA37MNN8</accession>
<feature type="signal peptide" evidence="1">
    <location>
        <begin position="1"/>
        <end position="23"/>
    </location>
</feature>
<keyword evidence="1" id="KW-0732">Signal</keyword>